<organism evidence="1 2">
    <name type="scientific">Streptomyces plumbiresistens</name>
    <dbReference type="NCBI Taxonomy" id="511811"/>
    <lineage>
        <taxon>Bacteria</taxon>
        <taxon>Bacillati</taxon>
        <taxon>Actinomycetota</taxon>
        <taxon>Actinomycetes</taxon>
        <taxon>Kitasatosporales</taxon>
        <taxon>Streptomycetaceae</taxon>
        <taxon>Streptomyces</taxon>
    </lineage>
</organism>
<dbReference type="Proteomes" id="UP001500456">
    <property type="component" value="Unassembled WGS sequence"/>
</dbReference>
<name>A0ABP7TGA8_9ACTN</name>
<gene>
    <name evidence="1" type="ORF">GCM10022232_84080</name>
</gene>
<accession>A0ABP7TGA8</accession>
<comment type="caution">
    <text evidence="1">The sequence shown here is derived from an EMBL/GenBank/DDBJ whole genome shotgun (WGS) entry which is preliminary data.</text>
</comment>
<dbReference type="EMBL" id="BAAAZX010000038">
    <property type="protein sequence ID" value="GAA4025745.1"/>
    <property type="molecule type" value="Genomic_DNA"/>
</dbReference>
<sequence length="57" mass="6169">MARDAVIVCGLCMHRKVRTGLLPFLARARPAVEESGGDECGRTLVRRGSVDQGEWAA</sequence>
<reference evidence="2" key="1">
    <citation type="journal article" date="2019" name="Int. J. Syst. Evol. Microbiol.">
        <title>The Global Catalogue of Microorganisms (GCM) 10K type strain sequencing project: providing services to taxonomists for standard genome sequencing and annotation.</title>
        <authorList>
            <consortium name="The Broad Institute Genomics Platform"/>
            <consortium name="The Broad Institute Genome Sequencing Center for Infectious Disease"/>
            <person name="Wu L."/>
            <person name="Ma J."/>
        </authorList>
    </citation>
    <scope>NUCLEOTIDE SEQUENCE [LARGE SCALE GENOMIC DNA]</scope>
    <source>
        <strain evidence="2">JCM 16924</strain>
    </source>
</reference>
<evidence type="ECO:0000313" key="1">
    <source>
        <dbReference type="EMBL" id="GAA4025745.1"/>
    </source>
</evidence>
<protein>
    <submittedName>
        <fullName evidence="1">Uncharacterized protein</fullName>
    </submittedName>
</protein>
<evidence type="ECO:0000313" key="2">
    <source>
        <dbReference type="Proteomes" id="UP001500456"/>
    </source>
</evidence>
<proteinExistence type="predicted"/>
<keyword evidence="2" id="KW-1185">Reference proteome</keyword>